<dbReference type="InterPro" id="IPR001715">
    <property type="entry name" value="CH_dom"/>
</dbReference>
<evidence type="ECO:0000259" key="6">
    <source>
        <dbReference type="PROSITE" id="PS50003"/>
    </source>
</evidence>
<feature type="domain" description="SH3" evidence="5">
    <location>
        <begin position="2"/>
        <end position="65"/>
    </location>
</feature>
<protein>
    <recommendedName>
        <fullName evidence="11">Polar growth protein</fullName>
    </recommendedName>
</protein>
<dbReference type="PRINTS" id="PR00452">
    <property type="entry name" value="SH3DOMAIN"/>
</dbReference>
<dbReference type="InterPro" id="IPR001660">
    <property type="entry name" value="SAM"/>
</dbReference>
<dbReference type="PROSITE" id="PS50021">
    <property type="entry name" value="CH"/>
    <property type="match status" value="1"/>
</dbReference>
<evidence type="ECO:0000259" key="8">
    <source>
        <dbReference type="PROSITE" id="PS50105"/>
    </source>
</evidence>
<keyword evidence="1 3" id="KW-0728">SH3 domain</keyword>
<feature type="compositionally biased region" description="Low complexity" evidence="4">
    <location>
        <begin position="666"/>
        <end position="677"/>
    </location>
</feature>
<dbReference type="InterPro" id="IPR045188">
    <property type="entry name" value="Boi1/Boi2-like"/>
</dbReference>
<feature type="region of interest" description="Disordered" evidence="4">
    <location>
        <begin position="796"/>
        <end position="815"/>
    </location>
</feature>
<dbReference type="Pfam" id="PF14604">
    <property type="entry name" value="SH3_9"/>
    <property type="match status" value="1"/>
</dbReference>
<dbReference type="GO" id="GO:0005802">
    <property type="term" value="C:trans-Golgi network"/>
    <property type="evidence" value="ECO:0007669"/>
    <property type="project" value="TreeGrafter"/>
</dbReference>
<sequence length="975" mass="109198">MAGLETVIGTHNFVAENEDEISFRIGEVIVVLEKDEGYQDGWWQGRNARGEIGLFPMNYTAVPPPTLHTLEDKIDSLETAVTQMYLPKEKNGGLPTPSVSTSSHQSSQLLSLPQQQQQQQQQQRQQQRTSLSSSTSSSNTAAPASYQKKLSSKHVHQSVATSLQNPELQACLPEDWSVEQVGSWLDLMGFSDMASIFQAQEITGDILLELDVESLKELNVTTFGKRFKIYNAIKVLADENATRKEVNAHDISDNNSGNHSISPMSSSAQSQSATFDSNRRQPRPSYLQCSDDEDLFSHYSVPSITGQPTPSISSPPIVESTDPRRMFSLDSARPLLTNAPYTSNSIPTSRSATPLNRTLSTTQQYHQGDRLMDHMNLTHSVQHGVTQSSLNHHQQLGRSSTLPSKQSAAAQSTNLPAVGESRSRYNFVRNSFLSSSKPQTTLPVASRTSMDGISQRLGNKKDNVLPDMEGWLHKQGDKYKTWNKRWFVLKGSNLFYFKSPKETRMKGIINLRGYRIMTDETIYAGKFCFKAQHERERTFYFYTDTETSMKAWMKALIKATITRDFAAPVMSSSTIPTVSLDAARRMKPRPPSVFFGQDSDGERPLSPSTYDSRPFSLTYTNQPEPIMRASLSDDTHRVPFRNNSNTNPMQSFGITLKEPPAPPIRFPSSSSSNESVPLQHDSEYTSGIDHRHQQQLQHDPPLNSIFYNEEDEDLIDPHQRPPRLSQQLQITSNSGPSQPNHGDFSPATGDDDLNIDIAQLSSPLTSTDLPSESSTKPAIQHHDCINEEESGVEIRDGNEDQQDQHQQQKEHKDVEPVSWQWDSMDYVNWMQQHYLDEVKISHVSELKTGELLLDLLESISGKQVRRPSVKSADGPLTSMQMLDNIVAAFKFMGREGVVVDGRYTIKDVFDGDETKIMEMLRTIKDYADQLHSPSEKMASGGTFGEDEQGKLKALDEQGKLKAMDEQGNPKALNEP</sequence>
<evidence type="ECO:0000313" key="9">
    <source>
        <dbReference type="EMBL" id="SAM01506.1"/>
    </source>
</evidence>
<dbReference type="Proteomes" id="UP000078561">
    <property type="component" value="Unassembled WGS sequence"/>
</dbReference>
<dbReference type="SUPFAM" id="SSF50729">
    <property type="entry name" value="PH domain-like"/>
    <property type="match status" value="1"/>
</dbReference>
<dbReference type="PROSITE" id="PS50002">
    <property type="entry name" value="SH3"/>
    <property type="match status" value="1"/>
</dbReference>
<evidence type="ECO:0000256" key="4">
    <source>
        <dbReference type="SAM" id="MobiDB-lite"/>
    </source>
</evidence>
<dbReference type="CDD" id="cd00174">
    <property type="entry name" value="SH3"/>
    <property type="match status" value="1"/>
</dbReference>
<dbReference type="PANTHER" id="PTHR22902">
    <property type="entry name" value="SESQUIPEDALIAN"/>
    <property type="match status" value="1"/>
</dbReference>
<dbReference type="Gene3D" id="1.10.150.50">
    <property type="entry name" value="Transcription Factor, Ets-1"/>
    <property type="match status" value="1"/>
</dbReference>
<dbReference type="CDD" id="cd09535">
    <property type="entry name" value="SAM_BOI-like_fungal"/>
    <property type="match status" value="1"/>
</dbReference>
<feature type="domain" description="Calponin-homology (CH)" evidence="7">
    <location>
        <begin position="820"/>
        <end position="928"/>
    </location>
</feature>
<dbReference type="InterPro" id="IPR011993">
    <property type="entry name" value="PH-like_dom_sf"/>
</dbReference>
<evidence type="ECO:0000313" key="10">
    <source>
        <dbReference type="Proteomes" id="UP000078561"/>
    </source>
</evidence>
<dbReference type="STRING" id="4829.A0A163JIH3"/>
<feature type="compositionally biased region" description="Polar residues" evidence="4">
    <location>
        <begin position="384"/>
        <end position="415"/>
    </location>
</feature>
<feature type="compositionally biased region" description="Basic and acidic residues" evidence="4">
    <location>
        <begin position="947"/>
        <end position="964"/>
    </location>
</feature>
<feature type="domain" description="PH" evidence="6">
    <location>
        <begin position="465"/>
        <end position="561"/>
    </location>
</feature>
<dbReference type="Gene3D" id="2.30.29.30">
    <property type="entry name" value="Pleckstrin-homology domain (PH domain)/Phosphotyrosine-binding domain (PTB)"/>
    <property type="match status" value="1"/>
</dbReference>
<proteinExistence type="predicted"/>
<dbReference type="InterPro" id="IPR013761">
    <property type="entry name" value="SAM/pointed_sf"/>
</dbReference>
<dbReference type="GO" id="GO:0042147">
    <property type="term" value="P:retrograde transport, endosome to Golgi"/>
    <property type="evidence" value="ECO:0007669"/>
    <property type="project" value="TreeGrafter"/>
</dbReference>
<accession>A0A163JIH3</accession>
<dbReference type="OMA" id="WANAYMA"/>
<evidence type="ECO:0000259" key="7">
    <source>
        <dbReference type="PROSITE" id="PS50021"/>
    </source>
</evidence>
<feature type="region of interest" description="Disordered" evidence="4">
    <location>
        <begin position="88"/>
        <end position="151"/>
    </location>
</feature>
<reference evidence="9" key="1">
    <citation type="submission" date="2016-04" db="EMBL/GenBank/DDBJ databases">
        <authorList>
            <person name="Evans L.H."/>
            <person name="Alamgir A."/>
            <person name="Owens N."/>
            <person name="Weber N.D."/>
            <person name="Virtaneva K."/>
            <person name="Barbian K."/>
            <person name="Babar A."/>
            <person name="Rosenke K."/>
        </authorList>
    </citation>
    <scope>NUCLEOTIDE SEQUENCE [LARGE SCALE GENOMIC DNA]</scope>
    <source>
        <strain evidence="9">CBS 101.48</strain>
    </source>
</reference>
<dbReference type="GO" id="GO:0055037">
    <property type="term" value="C:recycling endosome"/>
    <property type="evidence" value="ECO:0007669"/>
    <property type="project" value="TreeGrafter"/>
</dbReference>
<dbReference type="CDD" id="cd00014">
    <property type="entry name" value="CH_SF"/>
    <property type="match status" value="1"/>
</dbReference>
<evidence type="ECO:0000256" key="3">
    <source>
        <dbReference type="PROSITE-ProRule" id="PRU00192"/>
    </source>
</evidence>
<evidence type="ECO:0000256" key="2">
    <source>
        <dbReference type="ARBA" id="ARBA00022658"/>
    </source>
</evidence>
<dbReference type="Pfam" id="PF00307">
    <property type="entry name" value="CH"/>
    <property type="match status" value="1"/>
</dbReference>
<dbReference type="SMART" id="SM00326">
    <property type="entry name" value="SH3"/>
    <property type="match status" value="1"/>
</dbReference>
<dbReference type="PANTHER" id="PTHR22902:SF39">
    <property type="entry name" value="PH DOMAIN-CONTAINING PROTEIN-RELATED"/>
    <property type="match status" value="1"/>
</dbReference>
<gene>
    <name evidence="9" type="primary">ABSGL_07247.1 scaffold 8717</name>
</gene>
<dbReference type="GO" id="GO:0005085">
    <property type="term" value="F:guanyl-nucleotide exchange factor activity"/>
    <property type="evidence" value="ECO:0007669"/>
    <property type="project" value="UniProtKB-KW"/>
</dbReference>
<dbReference type="InterPro" id="IPR001452">
    <property type="entry name" value="SH3_domain"/>
</dbReference>
<dbReference type="SUPFAM" id="SSF50044">
    <property type="entry name" value="SH3-domain"/>
    <property type="match status" value="1"/>
</dbReference>
<keyword evidence="10" id="KW-1185">Reference proteome</keyword>
<organism evidence="9">
    <name type="scientific">Absidia glauca</name>
    <name type="common">Pin mould</name>
    <dbReference type="NCBI Taxonomy" id="4829"/>
    <lineage>
        <taxon>Eukaryota</taxon>
        <taxon>Fungi</taxon>
        <taxon>Fungi incertae sedis</taxon>
        <taxon>Mucoromycota</taxon>
        <taxon>Mucoromycotina</taxon>
        <taxon>Mucoromycetes</taxon>
        <taxon>Mucorales</taxon>
        <taxon>Cunninghamellaceae</taxon>
        <taxon>Absidia</taxon>
    </lineage>
</organism>
<feature type="domain" description="SAM" evidence="8">
    <location>
        <begin position="176"/>
        <end position="239"/>
    </location>
</feature>
<dbReference type="InterPro" id="IPR036872">
    <property type="entry name" value="CH_dom_sf"/>
</dbReference>
<feature type="compositionally biased region" description="Polar residues" evidence="4">
    <location>
        <begin position="641"/>
        <end position="653"/>
    </location>
</feature>
<dbReference type="InterPro" id="IPR036028">
    <property type="entry name" value="SH3-like_dom_sf"/>
</dbReference>
<dbReference type="GO" id="GO:0001881">
    <property type="term" value="P:receptor recycling"/>
    <property type="evidence" value="ECO:0007669"/>
    <property type="project" value="TreeGrafter"/>
</dbReference>
<evidence type="ECO:0000259" key="5">
    <source>
        <dbReference type="PROSITE" id="PS50002"/>
    </source>
</evidence>
<dbReference type="SMART" id="SM00454">
    <property type="entry name" value="SAM"/>
    <property type="match status" value="1"/>
</dbReference>
<feature type="region of interest" description="Disordered" evidence="4">
    <location>
        <begin position="338"/>
        <end position="358"/>
    </location>
</feature>
<dbReference type="GO" id="GO:0007032">
    <property type="term" value="P:endosome organization"/>
    <property type="evidence" value="ECO:0007669"/>
    <property type="project" value="TreeGrafter"/>
</dbReference>
<dbReference type="PROSITE" id="PS50105">
    <property type="entry name" value="SAM_DOMAIN"/>
    <property type="match status" value="1"/>
</dbReference>
<dbReference type="FunCoup" id="A0A163JIH3">
    <property type="interactions" value="89"/>
</dbReference>
<feature type="region of interest" description="Disordered" evidence="4">
    <location>
        <begin position="932"/>
        <end position="975"/>
    </location>
</feature>
<feature type="region of interest" description="Disordered" evidence="4">
    <location>
        <begin position="384"/>
        <end position="417"/>
    </location>
</feature>
<feature type="compositionally biased region" description="Polar residues" evidence="4">
    <location>
        <begin position="339"/>
        <end position="358"/>
    </location>
</feature>
<feature type="compositionally biased region" description="Polar residues" evidence="4">
    <location>
        <begin position="253"/>
        <end position="264"/>
    </location>
</feature>
<dbReference type="PROSITE" id="PS50003">
    <property type="entry name" value="PH_DOMAIN"/>
    <property type="match status" value="1"/>
</dbReference>
<feature type="region of interest" description="Disordered" evidence="4">
    <location>
        <begin position="589"/>
        <end position="618"/>
    </location>
</feature>
<feature type="compositionally biased region" description="Polar residues" evidence="4">
    <location>
        <begin position="606"/>
        <end position="618"/>
    </location>
</feature>
<dbReference type="GO" id="GO:0005829">
    <property type="term" value="C:cytosol"/>
    <property type="evidence" value="ECO:0007669"/>
    <property type="project" value="GOC"/>
</dbReference>
<feature type="compositionally biased region" description="Low complexity" evidence="4">
    <location>
        <begin position="96"/>
        <end position="138"/>
    </location>
</feature>
<evidence type="ECO:0008006" key="11">
    <source>
        <dbReference type="Google" id="ProtNLM"/>
    </source>
</evidence>
<dbReference type="Pfam" id="PF07647">
    <property type="entry name" value="SAM_2"/>
    <property type="match status" value="1"/>
</dbReference>
<dbReference type="InterPro" id="IPR001849">
    <property type="entry name" value="PH_domain"/>
</dbReference>
<dbReference type="Pfam" id="PF00169">
    <property type="entry name" value="PH"/>
    <property type="match status" value="1"/>
</dbReference>
<dbReference type="SUPFAM" id="SSF47576">
    <property type="entry name" value="Calponin-homology domain, CH-domain"/>
    <property type="match status" value="1"/>
</dbReference>
<dbReference type="InParanoid" id="A0A163JIH3"/>
<feature type="region of interest" description="Disordered" evidence="4">
    <location>
        <begin position="248"/>
        <end position="322"/>
    </location>
</feature>
<dbReference type="Gene3D" id="1.10.418.10">
    <property type="entry name" value="Calponin-like domain"/>
    <property type="match status" value="1"/>
</dbReference>
<evidence type="ECO:0000256" key="1">
    <source>
        <dbReference type="ARBA" id="ARBA00022443"/>
    </source>
</evidence>
<dbReference type="OrthoDB" id="73680at2759"/>
<keyword evidence="2" id="KW-0344">Guanine-nucleotide releasing factor</keyword>
<dbReference type="SUPFAM" id="SSF47769">
    <property type="entry name" value="SAM/Pointed domain"/>
    <property type="match status" value="1"/>
</dbReference>
<dbReference type="SMART" id="SM00233">
    <property type="entry name" value="PH"/>
    <property type="match status" value="1"/>
</dbReference>
<dbReference type="FunFam" id="2.30.29.30:FF:000286">
    <property type="entry name" value="PH-protein kinase domain containing protein"/>
    <property type="match status" value="1"/>
</dbReference>
<feature type="region of interest" description="Disordered" evidence="4">
    <location>
        <begin position="715"/>
        <end position="753"/>
    </location>
</feature>
<dbReference type="EMBL" id="LT553527">
    <property type="protein sequence ID" value="SAM01506.1"/>
    <property type="molecule type" value="Genomic_DNA"/>
</dbReference>
<name>A0A163JIH3_ABSGL</name>
<feature type="region of interest" description="Disordered" evidence="4">
    <location>
        <begin position="633"/>
        <end position="681"/>
    </location>
</feature>
<dbReference type="GO" id="GO:0005769">
    <property type="term" value="C:early endosome"/>
    <property type="evidence" value="ECO:0007669"/>
    <property type="project" value="TreeGrafter"/>
</dbReference>
<dbReference type="AlphaFoldDB" id="A0A163JIH3"/>
<feature type="compositionally biased region" description="Polar residues" evidence="4">
    <location>
        <begin position="300"/>
        <end position="314"/>
    </location>
</feature>
<dbReference type="Gene3D" id="2.30.30.40">
    <property type="entry name" value="SH3 Domains"/>
    <property type="match status" value="1"/>
</dbReference>
<feature type="compositionally biased region" description="Polar residues" evidence="4">
    <location>
        <begin position="724"/>
        <end position="740"/>
    </location>
</feature>